<dbReference type="EMBL" id="DVLW01000099">
    <property type="protein sequence ID" value="HIT94258.1"/>
    <property type="molecule type" value="Genomic_DNA"/>
</dbReference>
<dbReference type="Pfam" id="PF13302">
    <property type="entry name" value="Acetyltransf_3"/>
    <property type="match status" value="1"/>
</dbReference>
<dbReference type="AlphaFoldDB" id="A0A9D1KQQ2"/>
<evidence type="ECO:0000259" key="1">
    <source>
        <dbReference type="PROSITE" id="PS51186"/>
    </source>
</evidence>
<dbReference type="PANTHER" id="PTHR43792:SF16">
    <property type="entry name" value="N-ACETYLTRANSFERASE DOMAIN-CONTAINING PROTEIN"/>
    <property type="match status" value="1"/>
</dbReference>
<dbReference type="InterPro" id="IPR016181">
    <property type="entry name" value="Acyl_CoA_acyltransferase"/>
</dbReference>
<dbReference type="PANTHER" id="PTHR43792">
    <property type="entry name" value="GNAT FAMILY, PUTATIVE (AFU_ORTHOLOGUE AFUA_3G00765)-RELATED-RELATED"/>
    <property type="match status" value="1"/>
</dbReference>
<comment type="caution">
    <text evidence="2">The sequence shown here is derived from an EMBL/GenBank/DDBJ whole genome shotgun (WGS) entry which is preliminary data.</text>
</comment>
<reference evidence="2" key="2">
    <citation type="journal article" date="2021" name="PeerJ">
        <title>Extensive microbial diversity within the chicken gut microbiome revealed by metagenomics and culture.</title>
        <authorList>
            <person name="Gilroy R."/>
            <person name="Ravi A."/>
            <person name="Getino M."/>
            <person name="Pursley I."/>
            <person name="Horton D.L."/>
            <person name="Alikhan N.F."/>
            <person name="Baker D."/>
            <person name="Gharbi K."/>
            <person name="Hall N."/>
            <person name="Watson M."/>
            <person name="Adriaenssens E.M."/>
            <person name="Foster-Nyarko E."/>
            <person name="Jarju S."/>
            <person name="Secka A."/>
            <person name="Antonio M."/>
            <person name="Oren A."/>
            <person name="Chaudhuri R.R."/>
            <person name="La Ragione R."/>
            <person name="Hildebrand F."/>
            <person name="Pallen M.J."/>
        </authorList>
    </citation>
    <scope>NUCLEOTIDE SEQUENCE</scope>
    <source>
        <strain evidence="2">ChiBcec7-5410</strain>
    </source>
</reference>
<evidence type="ECO:0000313" key="2">
    <source>
        <dbReference type="EMBL" id="HIT94258.1"/>
    </source>
</evidence>
<dbReference type="Gene3D" id="3.40.630.30">
    <property type="match status" value="1"/>
</dbReference>
<protein>
    <submittedName>
        <fullName evidence="2">GNAT family N-acetyltransferase</fullName>
    </submittedName>
</protein>
<sequence>MRLLRFGSGLNHCGSVTLHTRRLTLRRFSRADTEAMFRNWASDPDVTRFLLWRFHTVPSETREVIEYWLSQYHRRDFYEWAIVPDGMGEPIGSCGASKVWGKKGVWEIGYCLGKQWWGMGYGTEAAAAVIDLLFEKVGCRELIAMHELGNDASGRVMLKCGMQPIEGKIQLVRSDHGLLRCRVYRISRAQWAARCPGQQFGAEPAQP</sequence>
<feature type="domain" description="N-acetyltransferase" evidence="1">
    <location>
        <begin position="35"/>
        <end position="184"/>
    </location>
</feature>
<dbReference type="InterPro" id="IPR051531">
    <property type="entry name" value="N-acetyltransferase"/>
</dbReference>
<evidence type="ECO:0000313" key="3">
    <source>
        <dbReference type="Proteomes" id="UP000824160"/>
    </source>
</evidence>
<accession>A0A9D1KQQ2</accession>
<organism evidence="2 3">
    <name type="scientific">Candidatus Faecivivens stercoripullorum</name>
    <dbReference type="NCBI Taxonomy" id="2840805"/>
    <lineage>
        <taxon>Bacteria</taxon>
        <taxon>Bacillati</taxon>
        <taxon>Bacillota</taxon>
        <taxon>Clostridia</taxon>
        <taxon>Eubacteriales</taxon>
        <taxon>Oscillospiraceae</taxon>
        <taxon>Oscillospiraceae incertae sedis</taxon>
        <taxon>Candidatus Faecivivens</taxon>
    </lineage>
</organism>
<dbReference type="GO" id="GO:0016747">
    <property type="term" value="F:acyltransferase activity, transferring groups other than amino-acyl groups"/>
    <property type="evidence" value="ECO:0007669"/>
    <property type="project" value="InterPro"/>
</dbReference>
<dbReference type="SUPFAM" id="SSF55729">
    <property type="entry name" value="Acyl-CoA N-acyltransferases (Nat)"/>
    <property type="match status" value="1"/>
</dbReference>
<dbReference type="Proteomes" id="UP000824160">
    <property type="component" value="Unassembled WGS sequence"/>
</dbReference>
<proteinExistence type="predicted"/>
<dbReference type="InterPro" id="IPR000182">
    <property type="entry name" value="GNAT_dom"/>
</dbReference>
<dbReference type="CDD" id="cd04301">
    <property type="entry name" value="NAT_SF"/>
    <property type="match status" value="1"/>
</dbReference>
<reference evidence="2" key="1">
    <citation type="submission" date="2020-10" db="EMBL/GenBank/DDBJ databases">
        <authorList>
            <person name="Gilroy R."/>
        </authorList>
    </citation>
    <scope>NUCLEOTIDE SEQUENCE</scope>
    <source>
        <strain evidence="2">ChiBcec7-5410</strain>
    </source>
</reference>
<gene>
    <name evidence="2" type="ORF">IAC43_03665</name>
</gene>
<name>A0A9D1KQQ2_9FIRM</name>
<dbReference type="PROSITE" id="PS51186">
    <property type="entry name" value="GNAT"/>
    <property type="match status" value="1"/>
</dbReference>